<gene>
    <name evidence="1" type="ORF">RL74_23680</name>
</gene>
<reference evidence="1 2" key="1">
    <citation type="submission" date="2015-01" db="EMBL/GenBank/DDBJ databases">
        <title>Draft Genome Sequence of the Biocontrol and Plant Growth-Promoting Rhizobacteria (PGPR) Pseudomonas fluorescens UM270.</title>
        <authorList>
            <person name="Hernandez-Salmeron J.E."/>
            <person name="Santoyo G."/>
            <person name="Moreno-Hagelsieb G."/>
            <person name="Hernandez-Leon R."/>
        </authorList>
    </citation>
    <scope>NUCLEOTIDE SEQUENCE [LARGE SCALE GENOMIC DNA]</scope>
    <source>
        <strain evidence="1 2">UM270</strain>
    </source>
</reference>
<dbReference type="SUPFAM" id="SSF56219">
    <property type="entry name" value="DNase I-like"/>
    <property type="match status" value="1"/>
</dbReference>
<name>A0A0D0P837_PSEFL</name>
<protein>
    <recommendedName>
        <fullName evidence="3">Endonuclease/exonuclease/phosphatase domain-containing protein</fullName>
    </recommendedName>
</protein>
<evidence type="ECO:0008006" key="3">
    <source>
        <dbReference type="Google" id="ProtNLM"/>
    </source>
</evidence>
<evidence type="ECO:0000313" key="1">
    <source>
        <dbReference type="EMBL" id="KIQ56897.1"/>
    </source>
</evidence>
<dbReference type="Gene3D" id="3.60.10.10">
    <property type="entry name" value="Endonuclease/exonuclease/phosphatase"/>
    <property type="match status" value="1"/>
</dbReference>
<dbReference type="Proteomes" id="UP000032101">
    <property type="component" value="Unassembled WGS sequence"/>
</dbReference>
<dbReference type="RefSeq" id="WP_042732225.1">
    <property type="nucleotide sequence ID" value="NZ_JXNZ01000311.1"/>
</dbReference>
<comment type="caution">
    <text evidence="1">The sequence shown here is derived from an EMBL/GenBank/DDBJ whole genome shotgun (WGS) entry which is preliminary data.</text>
</comment>
<dbReference type="OrthoDB" id="8581039at2"/>
<evidence type="ECO:0000313" key="2">
    <source>
        <dbReference type="Proteomes" id="UP000032101"/>
    </source>
</evidence>
<dbReference type="AlphaFoldDB" id="A0A0D0P837"/>
<accession>A0A0D0P837</accession>
<proteinExistence type="predicted"/>
<sequence>MRIGSFNVEKNGKSSTLEKQTQVDIFLHNCCSSNYWDADLVFLCEIHSAQIDNYRSNLAAIYKNYSVYSFTGGHSNAYIVLVKSFERLQVVSQGSLFTLNRDLIAVEAHGVKGYTGYVFLAHFKSGQNGVTKSQLKSCTALGGKWVATGDLNLDYQKVGELDTAGLAYECWGGQQTQSKGGILDWVLASVDVAVTPVDITGLAHVFDMSGPDHRPILFDVRG</sequence>
<organism evidence="1 2">
    <name type="scientific">Pseudomonas fluorescens</name>
    <dbReference type="NCBI Taxonomy" id="294"/>
    <lineage>
        <taxon>Bacteria</taxon>
        <taxon>Pseudomonadati</taxon>
        <taxon>Pseudomonadota</taxon>
        <taxon>Gammaproteobacteria</taxon>
        <taxon>Pseudomonadales</taxon>
        <taxon>Pseudomonadaceae</taxon>
        <taxon>Pseudomonas</taxon>
    </lineage>
</organism>
<dbReference type="InterPro" id="IPR036691">
    <property type="entry name" value="Endo/exonu/phosph_ase_sf"/>
</dbReference>
<dbReference type="PATRIC" id="fig|294.124.peg.4892"/>
<dbReference type="EMBL" id="JXNZ01000311">
    <property type="protein sequence ID" value="KIQ56897.1"/>
    <property type="molecule type" value="Genomic_DNA"/>
</dbReference>